<evidence type="ECO:0000313" key="2">
    <source>
        <dbReference type="Proteomes" id="UP001222027"/>
    </source>
</evidence>
<proteinExistence type="predicted"/>
<accession>A0AAV8R3W4</accession>
<gene>
    <name evidence="1" type="ORF">OPV22_014714</name>
</gene>
<dbReference type="AlphaFoldDB" id="A0AAV8R3W4"/>
<evidence type="ECO:0000313" key="1">
    <source>
        <dbReference type="EMBL" id="KAJ8492993.1"/>
    </source>
</evidence>
<reference evidence="1 2" key="1">
    <citation type="submission" date="2022-12" db="EMBL/GenBank/DDBJ databases">
        <title>Chromosome-scale assembly of the Ensete ventricosum genome.</title>
        <authorList>
            <person name="Dussert Y."/>
            <person name="Stocks J."/>
            <person name="Wendawek A."/>
            <person name="Woldeyes F."/>
            <person name="Nichols R.A."/>
            <person name="Borrell J.S."/>
        </authorList>
    </citation>
    <scope>NUCLEOTIDE SEQUENCE [LARGE SCALE GENOMIC DNA]</scope>
    <source>
        <strain evidence="2">cv. Maze</strain>
        <tissue evidence="1">Seeds</tissue>
    </source>
</reference>
<sequence>MGDLTRGLCNRRRQGSVSGCLEMQFNSCSESSGNLLRLKLKEVEEPASLINSSISLHLDMSMMYRLGNRRTQVTSLNCWRSLSSRYFKHSRPSSCSSPQ</sequence>
<organism evidence="1 2">
    <name type="scientific">Ensete ventricosum</name>
    <name type="common">Abyssinian banana</name>
    <name type="synonym">Musa ensete</name>
    <dbReference type="NCBI Taxonomy" id="4639"/>
    <lineage>
        <taxon>Eukaryota</taxon>
        <taxon>Viridiplantae</taxon>
        <taxon>Streptophyta</taxon>
        <taxon>Embryophyta</taxon>
        <taxon>Tracheophyta</taxon>
        <taxon>Spermatophyta</taxon>
        <taxon>Magnoliopsida</taxon>
        <taxon>Liliopsida</taxon>
        <taxon>Zingiberales</taxon>
        <taxon>Musaceae</taxon>
        <taxon>Ensete</taxon>
    </lineage>
</organism>
<comment type="caution">
    <text evidence="1">The sequence shown here is derived from an EMBL/GenBank/DDBJ whole genome shotgun (WGS) entry which is preliminary data.</text>
</comment>
<keyword evidence="2" id="KW-1185">Reference proteome</keyword>
<protein>
    <submittedName>
        <fullName evidence="1">Uncharacterized protein</fullName>
    </submittedName>
</protein>
<dbReference type="Proteomes" id="UP001222027">
    <property type="component" value="Unassembled WGS sequence"/>
</dbReference>
<dbReference type="EMBL" id="JAQQAF010000004">
    <property type="protein sequence ID" value="KAJ8492993.1"/>
    <property type="molecule type" value="Genomic_DNA"/>
</dbReference>
<name>A0AAV8R3W4_ENSVE</name>